<dbReference type="InterPro" id="IPR033248">
    <property type="entry name" value="Transketolase_C"/>
</dbReference>
<dbReference type="NCBIfam" id="NF003933">
    <property type="entry name" value="PRK05444.2-2"/>
    <property type="match status" value="1"/>
</dbReference>
<comment type="function">
    <text evidence="10">Catalyzes the acyloin condensation reaction between C atoms 2 and 3 of pyruvate and glyceraldehyde 3-phosphate to yield 1-deoxy-D-xylulose-5-phosphate (DXP).</text>
</comment>
<comment type="cofactor">
    <cofactor evidence="10">
        <name>Mg(2+)</name>
        <dbReference type="ChEBI" id="CHEBI:18420"/>
    </cofactor>
    <text evidence="10">Binds 1 Mg(2+) ion per subunit.</text>
</comment>
<dbReference type="RefSeq" id="WP_159899527.1">
    <property type="nucleotide sequence ID" value="NZ_BAABFX010000053.1"/>
</dbReference>
<dbReference type="SUPFAM" id="SSF52518">
    <property type="entry name" value="Thiamin diphosphate-binding fold (THDP-binding)"/>
    <property type="match status" value="2"/>
</dbReference>
<keyword evidence="13" id="KW-1185">Reference proteome</keyword>
<dbReference type="InterPro" id="IPR005475">
    <property type="entry name" value="Transketolase-like_Pyr-bd"/>
</dbReference>
<dbReference type="Pfam" id="PF02779">
    <property type="entry name" value="Transket_pyr"/>
    <property type="match status" value="1"/>
</dbReference>
<dbReference type="CDD" id="cd07033">
    <property type="entry name" value="TPP_PYR_DXS_TK_like"/>
    <property type="match status" value="1"/>
</dbReference>
<organism evidence="12 13">
    <name type="scientific">Ornithinibacter aureus</name>
    <dbReference type="NCBI Taxonomy" id="622664"/>
    <lineage>
        <taxon>Bacteria</taxon>
        <taxon>Bacillati</taxon>
        <taxon>Actinomycetota</taxon>
        <taxon>Actinomycetes</taxon>
        <taxon>Micrococcales</taxon>
        <taxon>Intrasporangiaceae</taxon>
        <taxon>Ornithinibacter</taxon>
    </lineage>
</organism>
<feature type="binding site" evidence="10">
    <location>
        <position position="367"/>
    </location>
    <ligand>
        <name>thiamine diphosphate</name>
        <dbReference type="ChEBI" id="CHEBI:58937"/>
    </ligand>
</feature>
<feature type="binding site" evidence="10">
    <location>
        <position position="175"/>
    </location>
    <ligand>
        <name>Mg(2+)</name>
        <dbReference type="ChEBI" id="CHEBI:18420"/>
    </ligand>
</feature>
<keyword evidence="7 10" id="KW-0784">Thiamine biosynthesis</keyword>
<dbReference type="SMART" id="SM00861">
    <property type="entry name" value="Transket_pyr"/>
    <property type="match status" value="1"/>
</dbReference>
<dbReference type="InterPro" id="IPR009014">
    <property type="entry name" value="Transketo_C/PFOR_II"/>
</dbReference>
<accession>A0ABP8KDI8</accession>
<sequence length="622" mass="66144">MSLLDRIEGPNDLRKLSADQLPELAEEIRRFLVHEVSRTGGHLGPNLGVVELTIAIHRVFDSPNDTVVFDTGHQSYVHKVLTGRHDFSGLRTQGGLSGYPSRAESVHDVVENSHASASLSWAHGIAAGRVVRAETNRHTVAVIGDGALTGGMAWEALNNIAAEPDLPLVIVVNDNERSYAPTRGGLADHLATLRTTRGYERFLDWGKHTLARTPVVGGAMYETLHGMKKGIKDIVAPQGLFEDLGLKYVGPVDGHDEQALEAALRKARAFGGPVLVHVITQKGRGYDPAITDEADQFHAVGVINPETGLPLEIAGRSWTDEFSDEMVRIGAEREDVVAITAAMMIPVGLKDFSNAYPERTFDVGIAEQHALTMAAGLAFSGLHPVVAVYATFLNRAFDQLLMDCAMHRAGVTVVLDRSGITGPDGASHHGMWDMTISGVVPRLHLAAPRDGQQVARAVRAAVDISDAPSVVRFPKGSVGAPIEAVRTVGTVDVLAEPDEAEVDVLLVGVGSMAATAMAAAEKLSAEGVRVRVVDPVWALPVSPNLVTLAGGAGRVAVVEDNVVVGGIGSQVELVLREAGLATPLDQFGIPSEFLDHGSRDQVLDRIGLTPDAVASRLRDRLA</sequence>
<proteinExistence type="inferred from homology"/>
<comment type="caution">
    <text evidence="12">The sequence shown here is derived from an EMBL/GenBank/DDBJ whole genome shotgun (WGS) entry which is preliminary data.</text>
</comment>
<evidence type="ECO:0000256" key="3">
    <source>
        <dbReference type="ARBA" id="ARBA00011738"/>
    </source>
</evidence>
<dbReference type="PROSITE" id="PS00802">
    <property type="entry name" value="TRANSKETOLASE_2"/>
    <property type="match status" value="1"/>
</dbReference>
<protein>
    <recommendedName>
        <fullName evidence="10">1-deoxy-D-xylulose-5-phosphate synthase</fullName>
        <ecNumber evidence="10">2.2.1.7</ecNumber>
    </recommendedName>
    <alternativeName>
        <fullName evidence="10">1-deoxyxylulose-5-phosphate synthase</fullName>
        <shortName evidence="10">DXP synthase</shortName>
        <shortName evidence="10">DXPS</shortName>
    </alternativeName>
</protein>
<keyword evidence="5 10" id="KW-0479">Metal-binding</keyword>
<dbReference type="Proteomes" id="UP001500390">
    <property type="component" value="Unassembled WGS sequence"/>
</dbReference>
<comment type="pathway">
    <text evidence="1 10">Metabolic intermediate biosynthesis; 1-deoxy-D-xylulose 5-phosphate biosynthesis; 1-deoxy-D-xylulose 5-phosphate from D-glyceraldehyde 3-phosphate and pyruvate: step 1/1.</text>
</comment>
<feature type="binding site" evidence="10">
    <location>
        <position position="286"/>
    </location>
    <ligand>
        <name>thiamine diphosphate</name>
        <dbReference type="ChEBI" id="CHEBI:58937"/>
    </ligand>
</feature>
<comment type="subunit">
    <text evidence="3 10">Homodimer.</text>
</comment>
<evidence type="ECO:0000256" key="6">
    <source>
        <dbReference type="ARBA" id="ARBA00022842"/>
    </source>
</evidence>
<dbReference type="InterPro" id="IPR029061">
    <property type="entry name" value="THDP-binding"/>
</dbReference>
<feature type="binding site" evidence="10">
    <location>
        <begin position="146"/>
        <end position="147"/>
    </location>
    <ligand>
        <name>thiamine diphosphate</name>
        <dbReference type="ChEBI" id="CHEBI:58937"/>
    </ligand>
</feature>
<dbReference type="Pfam" id="PF13292">
    <property type="entry name" value="DXP_synthase_N"/>
    <property type="match status" value="1"/>
</dbReference>
<gene>
    <name evidence="10 12" type="primary">dxs</name>
    <name evidence="12" type="ORF">GCM10023153_34230</name>
</gene>
<dbReference type="InterPro" id="IPR005477">
    <property type="entry name" value="Dxylulose-5-P_synthase"/>
</dbReference>
<dbReference type="SUPFAM" id="SSF52922">
    <property type="entry name" value="TK C-terminal domain-like"/>
    <property type="match status" value="1"/>
</dbReference>
<keyword evidence="9 10" id="KW-0414">Isoprene biosynthesis</keyword>
<evidence type="ECO:0000313" key="13">
    <source>
        <dbReference type="Proteomes" id="UP001500390"/>
    </source>
</evidence>
<feature type="binding site" evidence="10">
    <location>
        <begin position="113"/>
        <end position="115"/>
    </location>
    <ligand>
        <name>thiamine diphosphate</name>
        <dbReference type="ChEBI" id="CHEBI:58937"/>
    </ligand>
</feature>
<dbReference type="EC" id="2.2.1.7" evidence="10"/>
<comment type="similarity">
    <text evidence="2 10">Belongs to the transketolase family. DXPS subfamily.</text>
</comment>
<evidence type="ECO:0000256" key="2">
    <source>
        <dbReference type="ARBA" id="ARBA00011081"/>
    </source>
</evidence>
<dbReference type="NCBIfam" id="TIGR00204">
    <property type="entry name" value="dxs"/>
    <property type="match status" value="1"/>
</dbReference>
<dbReference type="PANTHER" id="PTHR43322:SF5">
    <property type="entry name" value="1-DEOXY-D-XYLULOSE-5-PHOSPHATE SYNTHASE, CHLOROPLASTIC"/>
    <property type="match status" value="1"/>
</dbReference>
<dbReference type="InterPro" id="IPR020826">
    <property type="entry name" value="Transketolase_BS"/>
</dbReference>
<dbReference type="Gene3D" id="3.40.50.920">
    <property type="match status" value="1"/>
</dbReference>
<feature type="binding site" evidence="10">
    <location>
        <position position="73"/>
    </location>
    <ligand>
        <name>thiamine diphosphate</name>
        <dbReference type="ChEBI" id="CHEBI:58937"/>
    </ligand>
</feature>
<reference evidence="13" key="1">
    <citation type="journal article" date="2019" name="Int. J. Syst. Evol. Microbiol.">
        <title>The Global Catalogue of Microorganisms (GCM) 10K type strain sequencing project: providing services to taxonomists for standard genome sequencing and annotation.</title>
        <authorList>
            <consortium name="The Broad Institute Genomics Platform"/>
            <consortium name="The Broad Institute Genome Sequencing Center for Infectious Disease"/>
            <person name="Wu L."/>
            <person name="Ma J."/>
        </authorList>
    </citation>
    <scope>NUCLEOTIDE SEQUENCE [LARGE SCALE GENOMIC DNA]</scope>
    <source>
        <strain evidence="13">JCM 17738</strain>
    </source>
</reference>
<evidence type="ECO:0000256" key="5">
    <source>
        <dbReference type="ARBA" id="ARBA00022723"/>
    </source>
</evidence>
<evidence type="ECO:0000256" key="10">
    <source>
        <dbReference type="HAMAP-Rule" id="MF_00315"/>
    </source>
</evidence>
<name>A0ABP8KDI8_9MICO</name>
<evidence type="ECO:0000256" key="1">
    <source>
        <dbReference type="ARBA" id="ARBA00004980"/>
    </source>
</evidence>
<feature type="binding site" evidence="10">
    <location>
        <position position="175"/>
    </location>
    <ligand>
        <name>thiamine diphosphate</name>
        <dbReference type="ChEBI" id="CHEBI:58937"/>
    </ligand>
</feature>
<evidence type="ECO:0000313" key="12">
    <source>
        <dbReference type="EMBL" id="GAA4403880.1"/>
    </source>
</evidence>
<comment type="cofactor">
    <cofactor evidence="10">
        <name>thiamine diphosphate</name>
        <dbReference type="ChEBI" id="CHEBI:58937"/>
    </cofactor>
    <text evidence="10">Binds 1 thiamine pyrophosphate per subunit.</text>
</comment>
<evidence type="ECO:0000259" key="11">
    <source>
        <dbReference type="SMART" id="SM00861"/>
    </source>
</evidence>
<comment type="catalytic activity">
    <reaction evidence="10">
        <text>D-glyceraldehyde 3-phosphate + pyruvate + H(+) = 1-deoxy-D-xylulose 5-phosphate + CO2</text>
        <dbReference type="Rhea" id="RHEA:12605"/>
        <dbReference type="ChEBI" id="CHEBI:15361"/>
        <dbReference type="ChEBI" id="CHEBI:15378"/>
        <dbReference type="ChEBI" id="CHEBI:16526"/>
        <dbReference type="ChEBI" id="CHEBI:57792"/>
        <dbReference type="ChEBI" id="CHEBI:59776"/>
        <dbReference type="EC" id="2.2.1.7"/>
    </reaction>
</comment>
<evidence type="ECO:0000256" key="9">
    <source>
        <dbReference type="ARBA" id="ARBA00023229"/>
    </source>
</evidence>
<evidence type="ECO:0000256" key="4">
    <source>
        <dbReference type="ARBA" id="ARBA00022679"/>
    </source>
</evidence>
<dbReference type="Pfam" id="PF02780">
    <property type="entry name" value="Transketolase_C"/>
    <property type="match status" value="1"/>
</dbReference>
<keyword evidence="8 10" id="KW-0786">Thiamine pyrophosphate</keyword>
<keyword evidence="4 10" id="KW-0808">Transferase</keyword>
<dbReference type="PROSITE" id="PS00801">
    <property type="entry name" value="TRANSKETOLASE_1"/>
    <property type="match status" value="1"/>
</dbReference>
<feature type="domain" description="Transketolase-like pyrimidine-binding" evidence="11">
    <location>
        <begin position="316"/>
        <end position="480"/>
    </location>
</feature>
<evidence type="ECO:0000256" key="8">
    <source>
        <dbReference type="ARBA" id="ARBA00023052"/>
    </source>
</evidence>
<dbReference type="Gene3D" id="3.40.50.970">
    <property type="match status" value="2"/>
</dbReference>
<dbReference type="InterPro" id="IPR049557">
    <property type="entry name" value="Transketolase_CS"/>
</dbReference>
<dbReference type="CDD" id="cd02007">
    <property type="entry name" value="TPP_DXS"/>
    <property type="match status" value="1"/>
</dbReference>
<dbReference type="HAMAP" id="MF_00315">
    <property type="entry name" value="DXP_synth"/>
    <property type="match status" value="1"/>
</dbReference>
<dbReference type="PANTHER" id="PTHR43322">
    <property type="entry name" value="1-D-DEOXYXYLULOSE 5-PHOSPHATE SYNTHASE-RELATED"/>
    <property type="match status" value="1"/>
</dbReference>
<evidence type="ECO:0000256" key="7">
    <source>
        <dbReference type="ARBA" id="ARBA00022977"/>
    </source>
</evidence>
<keyword evidence="6 10" id="KW-0460">Magnesium</keyword>
<dbReference type="EMBL" id="BAABFX010000053">
    <property type="protein sequence ID" value="GAA4403880.1"/>
    <property type="molecule type" value="Genomic_DNA"/>
</dbReference>
<feature type="binding site" evidence="10">
    <location>
        <position position="145"/>
    </location>
    <ligand>
        <name>Mg(2+)</name>
        <dbReference type="ChEBI" id="CHEBI:18420"/>
    </ligand>
</feature>